<dbReference type="Gene3D" id="3.40.640.10">
    <property type="entry name" value="Type I PLP-dependent aspartate aminotransferase-like (Major domain)"/>
    <property type="match status" value="1"/>
</dbReference>
<dbReference type="STRING" id="1245769.A0A0C7MYD2"/>
<dbReference type="Gene3D" id="3.90.1150.10">
    <property type="entry name" value="Aspartate Aminotransferase, domain 1"/>
    <property type="match status" value="1"/>
</dbReference>
<evidence type="ECO:0000259" key="2">
    <source>
        <dbReference type="Pfam" id="PF00266"/>
    </source>
</evidence>
<reference evidence="3 4" key="1">
    <citation type="submission" date="2014-12" db="EMBL/GenBank/DDBJ databases">
        <authorList>
            <person name="Neuveglise Cecile"/>
        </authorList>
    </citation>
    <scope>NUCLEOTIDE SEQUENCE [LARGE SCALE GENOMIC DNA]</scope>
    <source>
        <strain evidence="3 4">CBS 12615</strain>
    </source>
</reference>
<dbReference type="PANTHER" id="PTHR43092">
    <property type="entry name" value="L-CYSTEINE DESULFHYDRASE"/>
    <property type="match status" value="1"/>
</dbReference>
<protein>
    <submittedName>
        <fullName evidence="3">LALA0S06e03290g1_1</fullName>
    </submittedName>
</protein>
<evidence type="ECO:0000313" key="4">
    <source>
        <dbReference type="Proteomes" id="UP000054304"/>
    </source>
</evidence>
<dbReference type="GeneID" id="34686241"/>
<dbReference type="AlphaFoldDB" id="A0A0C7MYD2"/>
<name>A0A0C7MYD2_9SACH</name>
<dbReference type="InterPro" id="IPR015422">
    <property type="entry name" value="PyrdxlP-dep_Trfase_small"/>
</dbReference>
<dbReference type="Pfam" id="PF00266">
    <property type="entry name" value="Aminotran_5"/>
    <property type="match status" value="1"/>
</dbReference>
<dbReference type="PANTHER" id="PTHR43092:SF2">
    <property type="entry name" value="HERCYNYLCYSTEINE SULFOXIDE LYASE"/>
    <property type="match status" value="1"/>
</dbReference>
<dbReference type="SUPFAM" id="SSF53383">
    <property type="entry name" value="PLP-dependent transferases"/>
    <property type="match status" value="1"/>
</dbReference>
<dbReference type="Proteomes" id="UP000054304">
    <property type="component" value="Unassembled WGS sequence"/>
</dbReference>
<feature type="domain" description="Aminotransferase class V" evidence="2">
    <location>
        <begin position="78"/>
        <end position="258"/>
    </location>
</feature>
<dbReference type="EMBL" id="LN736365">
    <property type="protein sequence ID" value="CEP62765.1"/>
    <property type="molecule type" value="Genomic_DNA"/>
</dbReference>
<dbReference type="InterPro" id="IPR000192">
    <property type="entry name" value="Aminotrans_V_dom"/>
</dbReference>
<dbReference type="InterPro" id="IPR015421">
    <property type="entry name" value="PyrdxlP-dep_Trfase_major"/>
</dbReference>
<evidence type="ECO:0000313" key="3">
    <source>
        <dbReference type="EMBL" id="CEP62765.1"/>
    </source>
</evidence>
<accession>A0A0C7MYD2</accession>
<dbReference type="RefSeq" id="XP_022628988.1">
    <property type="nucleotide sequence ID" value="XM_022771823.1"/>
</dbReference>
<organism evidence="3 4">
    <name type="scientific">Lachancea lanzarotensis</name>
    <dbReference type="NCBI Taxonomy" id="1245769"/>
    <lineage>
        <taxon>Eukaryota</taxon>
        <taxon>Fungi</taxon>
        <taxon>Dikarya</taxon>
        <taxon>Ascomycota</taxon>
        <taxon>Saccharomycotina</taxon>
        <taxon>Saccharomycetes</taxon>
        <taxon>Saccharomycetales</taxon>
        <taxon>Saccharomycetaceae</taxon>
        <taxon>Lachancea</taxon>
    </lineage>
</organism>
<dbReference type="OrthoDB" id="5978656at2759"/>
<keyword evidence="4" id="KW-1185">Reference proteome</keyword>
<dbReference type="InterPro" id="IPR015424">
    <property type="entry name" value="PyrdxlP-dep_Trfase"/>
</dbReference>
<proteinExistence type="predicted"/>
<gene>
    <name evidence="3" type="ORF">LALA0_S06e03290g</name>
</gene>
<evidence type="ECO:0000256" key="1">
    <source>
        <dbReference type="ARBA" id="ARBA00022898"/>
    </source>
</evidence>
<sequence length="439" mass="50510">MAFPEFGHAFKSQYFSLLDPEVTLVNHGSFGTTPTCVVEKQKQLCEDAERYPDKYLTDEVEVLYKRQIRLLADYLKLDWRNLALVTNATVGVNTVLRSIPWNFSKDKVLIHSTGYEACGNTVKFLSEYFNLQYDVIDLTYPIEDEKVLEAFEDKLSTGEYRLCLFDMISSMPGVQLPYQDLIKLCQKYNTLSLLDGAHAAGQVDLQFLDELQPDFMTTNLHKWLSVPKSCALLYVNRKHHATIQTMPISWNFSAEACRAIENPQTVAEIEHNDLLMHNKFFFVGTISYSTYLCIEEALKFRQSICGGEERIRRYQWELQDAAVKAVTLALGSGSRLLQNSTNTLTTPGLFNVSLPLDAKYLSAQQKLSTDFHRFRRFKARCDVLTRSKKAYAPFYFHGDELWIRFSAQIFNEVEDYVLAAKIVKAIIYENLDEELRSEL</sequence>
<dbReference type="HOGENOM" id="CLU_003433_3_0_1"/>
<keyword evidence="1" id="KW-0663">Pyridoxal phosphate</keyword>